<dbReference type="EMBL" id="JACSPO010000006">
    <property type="protein sequence ID" value="MBD8062970.1"/>
    <property type="molecule type" value="Genomic_DNA"/>
</dbReference>
<dbReference type="CDD" id="cd04488">
    <property type="entry name" value="RecG_wedge_OBF"/>
    <property type="match status" value="1"/>
</dbReference>
<gene>
    <name evidence="11" type="ORF">H9624_11635</name>
</gene>
<accession>A0ABR8Z3X7</accession>
<dbReference type="SMART" id="SM00487">
    <property type="entry name" value="DEXDc"/>
    <property type="match status" value="1"/>
</dbReference>
<dbReference type="Gene3D" id="2.40.50.140">
    <property type="entry name" value="Nucleic acid-binding proteins"/>
    <property type="match status" value="1"/>
</dbReference>
<keyword evidence="5" id="KW-0067">ATP-binding</keyword>
<dbReference type="SUPFAM" id="SSF50249">
    <property type="entry name" value="Nucleic acid-binding proteins"/>
    <property type="match status" value="1"/>
</dbReference>
<dbReference type="InterPro" id="IPR014001">
    <property type="entry name" value="Helicase_ATP-bd"/>
</dbReference>
<evidence type="ECO:0000256" key="2">
    <source>
        <dbReference type="ARBA" id="ARBA00022763"/>
    </source>
</evidence>
<reference evidence="11 12" key="1">
    <citation type="submission" date="2020-08" db="EMBL/GenBank/DDBJ databases">
        <title>A Genomic Blueprint of the Chicken Gut Microbiome.</title>
        <authorList>
            <person name="Gilroy R."/>
            <person name="Ravi A."/>
            <person name="Getino M."/>
            <person name="Pursley I."/>
            <person name="Horton D.L."/>
            <person name="Alikhan N.-F."/>
            <person name="Baker D."/>
            <person name="Gharbi K."/>
            <person name="Hall N."/>
            <person name="Watson M."/>
            <person name="Adriaenssens E.M."/>
            <person name="Foster-Nyarko E."/>
            <person name="Jarju S."/>
            <person name="Secka A."/>
            <person name="Antonio M."/>
            <person name="Oren A."/>
            <person name="Chaudhuri R."/>
            <person name="La Ragione R.M."/>
            <person name="Hildebrand F."/>
            <person name="Pallen M.J."/>
        </authorList>
    </citation>
    <scope>NUCLEOTIDE SEQUENCE [LARGE SCALE GENOMIC DNA]</scope>
    <source>
        <strain evidence="11 12">Sa1BUA1</strain>
    </source>
</reference>
<dbReference type="Pfam" id="PF00270">
    <property type="entry name" value="DEAD"/>
    <property type="match status" value="1"/>
</dbReference>
<evidence type="ECO:0000256" key="5">
    <source>
        <dbReference type="ARBA" id="ARBA00022840"/>
    </source>
</evidence>
<name>A0ABR8Z3X7_9MICO</name>
<dbReference type="InterPro" id="IPR033454">
    <property type="entry name" value="RecG_wedge"/>
</dbReference>
<evidence type="ECO:0000256" key="6">
    <source>
        <dbReference type="ARBA" id="ARBA00023125"/>
    </source>
</evidence>
<dbReference type="Pfam" id="PF19833">
    <property type="entry name" value="RecG_dom3_C"/>
    <property type="match status" value="1"/>
</dbReference>
<dbReference type="InterPro" id="IPR012340">
    <property type="entry name" value="NA-bd_OB-fold"/>
</dbReference>
<dbReference type="PANTHER" id="PTHR47964:SF1">
    <property type="entry name" value="ATP-DEPENDENT DNA HELICASE HOMOLOG RECG, CHLOROPLASTIC"/>
    <property type="match status" value="1"/>
</dbReference>
<dbReference type="InterPro" id="IPR027417">
    <property type="entry name" value="P-loop_NTPase"/>
</dbReference>
<feature type="domain" description="Helicase ATP-binding" evidence="9">
    <location>
        <begin position="284"/>
        <end position="457"/>
    </location>
</feature>
<evidence type="ECO:0000256" key="1">
    <source>
        <dbReference type="ARBA" id="ARBA00022741"/>
    </source>
</evidence>
<evidence type="ECO:0000256" key="8">
    <source>
        <dbReference type="ARBA" id="ARBA00049819"/>
    </source>
</evidence>
<feature type="domain" description="Helicase C-terminal" evidence="10">
    <location>
        <begin position="511"/>
        <end position="673"/>
    </location>
</feature>
<evidence type="ECO:0000259" key="9">
    <source>
        <dbReference type="PROSITE" id="PS51192"/>
    </source>
</evidence>
<proteinExistence type="predicted"/>
<sequence>MTALTTPLARLVGDRTAKALAKLGIETAWDLLRHYPRRYGEPGRLTDFTDLPVGDHVTVNAMVVRTSMRSTRNPRTAMLDVTVSDGRRELLLRFFGGRGMLASRENQLRGGRVGLFTGTVEEFGGRRMLKNPDFRFVDDEEDTELAALEQSRPIPFYPASASLPTWRIRGAVQTVLEPLHEADVPDPVPFRVLQRESMPTLLEALRLVHAPTTDEDWRRGRDRLRYEEAFVLQTALAVRRAEAEATAATARPAREGGIREAFEARLPFTLTHGQQEVVAELSAELARPWPMQRLLQGEVGSGKTVVALLAMLQVVDAGGQAALLAPTEVLAAQHARSITAMLGPLAEAGMLGGAEDATRVTLLTGSMPAAARKKALLAAASGEAGIVIGTHALLSEDVQFAELGLVVVDEQHRFGVEQRDALRAKAATAPHLLVMTATPIPRTVAMTVFGDLETSTLREIPAGRSPIRTFLAPSTHPRWVERTWQLAREEIDDGGRVYVVCPRITSQDDDVETDLLTEVDEPPAEDAPSGARPAPARPLAAVDEVAALLREHPVLAGVAVGELHGRMSPEDKEAAMAAFASGQVPVLVTTTVVEVGVDVPEASVMVIMDADRFGISQLHQLRGRIGRGARPGTCIAWTTAVEDTPAMTRLRAFEATTDGFELAQVDLEQRREGDILGAAQSGRGSSLRLLRVLTDTAVIEKARWDARALVDQDRLLMDHPALLQAITEQLDPERAQFLDRS</sequence>
<dbReference type="InterPro" id="IPR011545">
    <property type="entry name" value="DEAD/DEAH_box_helicase_dom"/>
</dbReference>
<evidence type="ECO:0000259" key="10">
    <source>
        <dbReference type="PROSITE" id="PS51194"/>
    </source>
</evidence>
<keyword evidence="4 11" id="KW-0347">Helicase</keyword>
<dbReference type="SMART" id="SM00490">
    <property type="entry name" value="HELICc"/>
    <property type="match status" value="1"/>
</dbReference>
<dbReference type="PANTHER" id="PTHR47964">
    <property type="entry name" value="ATP-DEPENDENT DNA HELICASE HOMOLOG RECG, CHLOROPLASTIC"/>
    <property type="match status" value="1"/>
</dbReference>
<evidence type="ECO:0000313" key="11">
    <source>
        <dbReference type="EMBL" id="MBD8062970.1"/>
    </source>
</evidence>
<dbReference type="InterPro" id="IPR047112">
    <property type="entry name" value="RecG/Mfd"/>
</dbReference>
<keyword evidence="7" id="KW-0234">DNA repair</keyword>
<keyword evidence="12" id="KW-1185">Reference proteome</keyword>
<dbReference type="PROSITE" id="PS51192">
    <property type="entry name" value="HELICASE_ATP_BIND_1"/>
    <property type="match status" value="1"/>
</dbReference>
<protein>
    <recommendedName>
        <fullName evidence="8">Probable DNA 3'-5' helicase RecG</fullName>
    </recommendedName>
</protein>
<dbReference type="GO" id="GO:0004386">
    <property type="term" value="F:helicase activity"/>
    <property type="evidence" value="ECO:0007669"/>
    <property type="project" value="UniProtKB-KW"/>
</dbReference>
<dbReference type="Pfam" id="PF17191">
    <property type="entry name" value="RecG_wedge"/>
    <property type="match status" value="1"/>
</dbReference>
<dbReference type="SUPFAM" id="SSF52540">
    <property type="entry name" value="P-loop containing nucleoside triphosphate hydrolases"/>
    <property type="match status" value="2"/>
</dbReference>
<keyword evidence="6" id="KW-0238">DNA-binding</keyword>
<keyword evidence="2" id="KW-0227">DNA damage</keyword>
<dbReference type="Proteomes" id="UP000661894">
    <property type="component" value="Unassembled WGS sequence"/>
</dbReference>
<keyword evidence="1" id="KW-0547">Nucleotide-binding</keyword>
<evidence type="ECO:0000256" key="3">
    <source>
        <dbReference type="ARBA" id="ARBA00022801"/>
    </source>
</evidence>
<organism evidence="11 12">
    <name type="scientific">Oceanitalea stevensii</name>
    <dbReference type="NCBI Taxonomy" id="2763072"/>
    <lineage>
        <taxon>Bacteria</taxon>
        <taxon>Bacillati</taxon>
        <taxon>Actinomycetota</taxon>
        <taxon>Actinomycetes</taxon>
        <taxon>Micrococcales</taxon>
        <taxon>Bogoriellaceae</taxon>
        <taxon>Georgenia</taxon>
    </lineage>
</organism>
<dbReference type="Pfam" id="PF00271">
    <property type="entry name" value="Helicase_C"/>
    <property type="match status" value="1"/>
</dbReference>
<evidence type="ECO:0000313" key="12">
    <source>
        <dbReference type="Proteomes" id="UP000661894"/>
    </source>
</evidence>
<dbReference type="InterPro" id="IPR045562">
    <property type="entry name" value="RecG_dom3_C"/>
</dbReference>
<evidence type="ECO:0000256" key="7">
    <source>
        <dbReference type="ARBA" id="ARBA00023204"/>
    </source>
</evidence>
<dbReference type="PROSITE" id="PS51194">
    <property type="entry name" value="HELICASE_CTER"/>
    <property type="match status" value="1"/>
</dbReference>
<evidence type="ECO:0000256" key="4">
    <source>
        <dbReference type="ARBA" id="ARBA00022806"/>
    </source>
</evidence>
<comment type="caution">
    <text evidence="11">The sequence shown here is derived from an EMBL/GenBank/DDBJ whole genome shotgun (WGS) entry which is preliminary data.</text>
</comment>
<dbReference type="RefSeq" id="WP_251840067.1">
    <property type="nucleotide sequence ID" value="NZ_JACSPO010000006.1"/>
</dbReference>
<keyword evidence="3" id="KW-0378">Hydrolase</keyword>
<dbReference type="InterPro" id="IPR001650">
    <property type="entry name" value="Helicase_C-like"/>
</dbReference>
<dbReference type="Gene3D" id="3.40.50.300">
    <property type="entry name" value="P-loop containing nucleotide triphosphate hydrolases"/>
    <property type="match status" value="2"/>
</dbReference>